<dbReference type="InterPro" id="IPR029044">
    <property type="entry name" value="Nucleotide-diphossugar_trans"/>
</dbReference>
<dbReference type="CDD" id="cd00761">
    <property type="entry name" value="Glyco_tranf_GTA_type"/>
    <property type="match status" value="1"/>
</dbReference>
<accession>A0A5C1I0C1</accession>
<dbReference type="KEGG" id="mrub:DEO27_015725"/>
<feature type="domain" description="Glycosyltransferase 2-like" evidence="1">
    <location>
        <begin position="8"/>
        <end position="141"/>
    </location>
</feature>
<evidence type="ECO:0000313" key="2">
    <source>
        <dbReference type="EMBL" id="QEM11415.1"/>
    </source>
</evidence>
<sequence>MNNPRGISVVICCYNCALRLPETIRHLAQQEVPAHLPWEIWIVNNASSDNTVQVAINEWQKYSSTGIEFNIVDEPTPGVLNARIKGINCARYEYLLFCDDDNWLNPSYVATAFEIMDANPEIGALGGCGEIVAEEPIAIDETLLSRLNANGPQHWAATDHWLYSAGMTIRKSIFMELAKHGWSLITTGRTGTNFLSGEDAEICFMFYLRGYQIAANNRLTFKHLIPVKRQSIKTIIDMAFWLSYSYYFLYGYIALINKEPVSLNDLSTRLLKSHSLSLLRSLQAVMMQVLKKGKRPTLEQRCTVLRHYGMVSSIIKNRKQVINHQQHIQQVLNSVKQGANA</sequence>
<evidence type="ECO:0000259" key="1">
    <source>
        <dbReference type="Pfam" id="PF00535"/>
    </source>
</evidence>
<dbReference type="OrthoDB" id="786280at2"/>
<dbReference type="GO" id="GO:0016740">
    <property type="term" value="F:transferase activity"/>
    <property type="evidence" value="ECO:0007669"/>
    <property type="project" value="UniProtKB-KW"/>
</dbReference>
<dbReference type="PANTHER" id="PTHR43685:SF2">
    <property type="entry name" value="GLYCOSYLTRANSFERASE 2-LIKE DOMAIN-CONTAINING PROTEIN"/>
    <property type="match status" value="1"/>
</dbReference>
<keyword evidence="3" id="KW-1185">Reference proteome</keyword>
<name>A0A5C1I0C1_9SPHI</name>
<dbReference type="InterPro" id="IPR050834">
    <property type="entry name" value="Glycosyltransf_2"/>
</dbReference>
<organism evidence="2 3">
    <name type="scientific">Mucilaginibacter rubeus</name>
    <dbReference type="NCBI Taxonomy" id="2027860"/>
    <lineage>
        <taxon>Bacteria</taxon>
        <taxon>Pseudomonadati</taxon>
        <taxon>Bacteroidota</taxon>
        <taxon>Sphingobacteriia</taxon>
        <taxon>Sphingobacteriales</taxon>
        <taxon>Sphingobacteriaceae</taxon>
        <taxon>Mucilaginibacter</taxon>
    </lineage>
</organism>
<dbReference type="SUPFAM" id="SSF53448">
    <property type="entry name" value="Nucleotide-diphospho-sugar transferases"/>
    <property type="match status" value="1"/>
</dbReference>
<dbReference type="Gene3D" id="3.90.550.10">
    <property type="entry name" value="Spore Coat Polysaccharide Biosynthesis Protein SpsA, Chain A"/>
    <property type="match status" value="1"/>
</dbReference>
<protein>
    <submittedName>
        <fullName evidence="2">Glycosyltransferase family 2 protein</fullName>
    </submittedName>
</protein>
<dbReference type="InterPro" id="IPR001173">
    <property type="entry name" value="Glyco_trans_2-like"/>
</dbReference>
<proteinExistence type="predicted"/>
<dbReference type="Proteomes" id="UP000251402">
    <property type="component" value="Chromosome"/>
</dbReference>
<gene>
    <name evidence="2" type="ORF">DEO27_015725</name>
</gene>
<evidence type="ECO:0000313" key="3">
    <source>
        <dbReference type="Proteomes" id="UP000251402"/>
    </source>
</evidence>
<dbReference type="AlphaFoldDB" id="A0A5C1I0C1"/>
<dbReference type="PANTHER" id="PTHR43685">
    <property type="entry name" value="GLYCOSYLTRANSFERASE"/>
    <property type="match status" value="1"/>
</dbReference>
<dbReference type="EMBL" id="CP043450">
    <property type="protein sequence ID" value="QEM11415.1"/>
    <property type="molecule type" value="Genomic_DNA"/>
</dbReference>
<dbReference type="Pfam" id="PF00535">
    <property type="entry name" value="Glycos_transf_2"/>
    <property type="match status" value="1"/>
</dbReference>
<reference evidence="2" key="1">
    <citation type="submission" date="2019-08" db="EMBL/GenBank/DDBJ databases">
        <title>Comparative genome analysis confer to the adaptation heavy metal polluted environment.</title>
        <authorList>
            <person name="Li Y."/>
        </authorList>
    </citation>
    <scope>NUCLEOTIDE SEQUENCE [LARGE SCALE GENOMIC DNA]</scope>
    <source>
        <strain evidence="2">P1</strain>
    </source>
</reference>
<dbReference type="RefSeq" id="WP_112573952.1">
    <property type="nucleotide sequence ID" value="NZ_CP043450.1"/>
</dbReference>